<evidence type="ECO:0000313" key="11">
    <source>
        <dbReference type="Proteomes" id="UP001187531"/>
    </source>
</evidence>
<evidence type="ECO:0000313" key="10">
    <source>
        <dbReference type="EMBL" id="KAK2721488.1"/>
    </source>
</evidence>
<dbReference type="AlphaFoldDB" id="A0AA88I5B1"/>
<comment type="subcellular location">
    <subcellularLocation>
        <location evidence="1">Nucleus</location>
    </subcellularLocation>
</comment>
<dbReference type="Proteomes" id="UP001187531">
    <property type="component" value="Unassembled WGS sequence"/>
</dbReference>
<dbReference type="GO" id="GO:0005634">
    <property type="term" value="C:nucleus"/>
    <property type="evidence" value="ECO:0007669"/>
    <property type="project" value="UniProtKB-SubCell"/>
</dbReference>
<dbReference type="InterPro" id="IPR013083">
    <property type="entry name" value="Znf_RING/FYVE/PHD"/>
</dbReference>
<evidence type="ECO:0000256" key="6">
    <source>
        <dbReference type="ARBA" id="ARBA00023242"/>
    </source>
</evidence>
<gene>
    <name evidence="10" type="ORF">QYM36_003693</name>
</gene>
<feature type="domain" description="PHD-type" evidence="9">
    <location>
        <begin position="146"/>
        <end position="204"/>
    </location>
</feature>
<comment type="caution">
    <text evidence="10">The sequence shown here is derived from an EMBL/GenBank/DDBJ whole genome shotgun (WGS) entry which is preliminary data.</text>
</comment>
<dbReference type="InterPro" id="IPR019787">
    <property type="entry name" value="Znf_PHD-finger"/>
</dbReference>
<keyword evidence="5" id="KW-0862">Zinc</keyword>
<accession>A0AA88I5B1</accession>
<evidence type="ECO:0000256" key="1">
    <source>
        <dbReference type="ARBA" id="ARBA00004123"/>
    </source>
</evidence>
<dbReference type="InterPro" id="IPR001965">
    <property type="entry name" value="Znf_PHD"/>
</dbReference>
<dbReference type="CDD" id="cd15637">
    <property type="entry name" value="PHD_dPYGO"/>
    <property type="match status" value="1"/>
</dbReference>
<reference evidence="10" key="1">
    <citation type="submission" date="2023-07" db="EMBL/GenBank/DDBJ databases">
        <title>Chromosome-level genome assembly of Artemia franciscana.</title>
        <authorList>
            <person name="Jo E."/>
        </authorList>
    </citation>
    <scope>NUCLEOTIDE SEQUENCE</scope>
    <source>
        <tissue evidence="10">Whole body</tissue>
    </source>
</reference>
<dbReference type="InterPro" id="IPR011011">
    <property type="entry name" value="Znf_FYVE_PHD"/>
</dbReference>
<dbReference type="PROSITE" id="PS01359">
    <property type="entry name" value="ZF_PHD_1"/>
    <property type="match status" value="1"/>
</dbReference>
<dbReference type="Gene3D" id="3.30.40.10">
    <property type="entry name" value="Zinc/RING finger domain, C3HC4 (zinc finger)"/>
    <property type="match status" value="1"/>
</dbReference>
<evidence type="ECO:0000256" key="7">
    <source>
        <dbReference type="ARBA" id="ARBA00037400"/>
    </source>
</evidence>
<proteinExistence type="predicted"/>
<dbReference type="FunFam" id="3.30.40.10:FF:000107">
    <property type="entry name" value="pygopus homolog 1"/>
    <property type="match status" value="1"/>
</dbReference>
<dbReference type="Pfam" id="PF00628">
    <property type="entry name" value="PHD"/>
    <property type="match status" value="1"/>
</dbReference>
<sequence>MLTTIVERPIFNLKLVRLRYSSGWGASGYGDTIVASNPFDDTPSHPQMGHMGGPGMGMGPMGMNGMGPGHMGMGPMGGMGMGMNPMGPGMNSMNQMGGNIQMGCGIPSPSFNQNMGSKPMPVSAGKVYPVDQPMVFNPQNPNAPPIYPCGICHKEVHDNDQAILCESGCNFWFHRMCTGLTEAAFHLLTAEVYAEWVCDKCLHSKNIPQVKFKP</sequence>
<evidence type="ECO:0000256" key="8">
    <source>
        <dbReference type="PROSITE-ProRule" id="PRU00146"/>
    </source>
</evidence>
<keyword evidence="4 8" id="KW-0863">Zinc-finger</keyword>
<keyword evidence="6" id="KW-0539">Nucleus</keyword>
<dbReference type="PANTHER" id="PTHR23194:SF16">
    <property type="entry name" value="PROTEIN PYGOPUS"/>
    <property type="match status" value="1"/>
</dbReference>
<name>A0AA88I5B1_ARTSF</name>
<protein>
    <recommendedName>
        <fullName evidence="9">PHD-type domain-containing protein</fullName>
    </recommendedName>
</protein>
<dbReference type="PANTHER" id="PTHR23194">
    <property type="entry name" value="PYGOPUS"/>
    <property type="match status" value="1"/>
</dbReference>
<keyword evidence="2" id="KW-0879">Wnt signaling pathway</keyword>
<dbReference type="SMART" id="SM00249">
    <property type="entry name" value="PHD"/>
    <property type="match status" value="1"/>
</dbReference>
<evidence type="ECO:0000256" key="5">
    <source>
        <dbReference type="ARBA" id="ARBA00022833"/>
    </source>
</evidence>
<dbReference type="SUPFAM" id="SSF57903">
    <property type="entry name" value="FYVE/PHD zinc finger"/>
    <property type="match status" value="1"/>
</dbReference>
<dbReference type="GO" id="GO:0008270">
    <property type="term" value="F:zinc ion binding"/>
    <property type="evidence" value="ECO:0007669"/>
    <property type="project" value="UniProtKB-KW"/>
</dbReference>
<evidence type="ECO:0000259" key="9">
    <source>
        <dbReference type="PROSITE" id="PS50016"/>
    </source>
</evidence>
<dbReference type="PROSITE" id="PS50016">
    <property type="entry name" value="ZF_PHD_2"/>
    <property type="match status" value="1"/>
</dbReference>
<dbReference type="GO" id="GO:0016055">
    <property type="term" value="P:Wnt signaling pathway"/>
    <property type="evidence" value="ECO:0007669"/>
    <property type="project" value="UniProtKB-KW"/>
</dbReference>
<dbReference type="EMBL" id="JAVRJZ010000006">
    <property type="protein sequence ID" value="KAK2721488.1"/>
    <property type="molecule type" value="Genomic_DNA"/>
</dbReference>
<evidence type="ECO:0000256" key="4">
    <source>
        <dbReference type="ARBA" id="ARBA00022771"/>
    </source>
</evidence>
<dbReference type="InterPro" id="IPR019786">
    <property type="entry name" value="Zinc_finger_PHD-type_CS"/>
</dbReference>
<dbReference type="InterPro" id="IPR052475">
    <property type="entry name" value="Wnt_Signal_Transd_Protein"/>
</dbReference>
<organism evidence="10 11">
    <name type="scientific">Artemia franciscana</name>
    <name type="common">Brine shrimp</name>
    <name type="synonym">Artemia sanfranciscana</name>
    <dbReference type="NCBI Taxonomy" id="6661"/>
    <lineage>
        <taxon>Eukaryota</taxon>
        <taxon>Metazoa</taxon>
        <taxon>Ecdysozoa</taxon>
        <taxon>Arthropoda</taxon>
        <taxon>Crustacea</taxon>
        <taxon>Branchiopoda</taxon>
        <taxon>Anostraca</taxon>
        <taxon>Artemiidae</taxon>
        <taxon>Artemia</taxon>
    </lineage>
</organism>
<keyword evidence="11" id="KW-1185">Reference proteome</keyword>
<evidence type="ECO:0000256" key="2">
    <source>
        <dbReference type="ARBA" id="ARBA00022687"/>
    </source>
</evidence>
<evidence type="ECO:0000256" key="3">
    <source>
        <dbReference type="ARBA" id="ARBA00022723"/>
    </source>
</evidence>
<keyword evidence="3" id="KW-0479">Metal-binding</keyword>
<comment type="function">
    <text evidence="7">Involved in signal transduction through the Wnt pathway.</text>
</comment>